<reference evidence="2" key="1">
    <citation type="journal article" date="2004" name="Nature">
        <title>Genome duplication in the teleost fish Tetraodon nigroviridis reveals the early vertebrate proto-karyotype.</title>
        <authorList>
            <person name="Jaillon O."/>
            <person name="Aury J.-M."/>
            <person name="Brunet F."/>
            <person name="Petit J.-L."/>
            <person name="Stange-Thomann N."/>
            <person name="Mauceli E."/>
            <person name="Bouneau L."/>
            <person name="Fischer C."/>
            <person name="Ozouf-Costaz C."/>
            <person name="Bernot A."/>
            <person name="Nicaud S."/>
            <person name="Jaffe D."/>
            <person name="Fisher S."/>
            <person name="Lutfalla G."/>
            <person name="Dossat C."/>
            <person name="Segurens B."/>
            <person name="Dasilva C."/>
            <person name="Salanoubat M."/>
            <person name="Levy M."/>
            <person name="Boudet N."/>
            <person name="Castellano S."/>
            <person name="Anthouard V."/>
            <person name="Jubin C."/>
            <person name="Castelli V."/>
            <person name="Katinka M."/>
            <person name="Vacherie B."/>
            <person name="Biemont C."/>
            <person name="Skalli Z."/>
            <person name="Cattolico L."/>
            <person name="Poulain J."/>
            <person name="De Berardinis V."/>
            <person name="Cruaud C."/>
            <person name="Duprat S."/>
            <person name="Brottier P."/>
            <person name="Coutanceau J.-P."/>
            <person name="Gouzy J."/>
            <person name="Parra G."/>
            <person name="Lardier G."/>
            <person name="Chapple C."/>
            <person name="McKernan K.J."/>
            <person name="McEwan P."/>
            <person name="Bosak S."/>
            <person name="Kellis M."/>
            <person name="Volff J.-N."/>
            <person name="Guigo R."/>
            <person name="Zody M.C."/>
            <person name="Mesirov J."/>
            <person name="Lindblad-Toh K."/>
            <person name="Birren B."/>
            <person name="Nusbaum C."/>
            <person name="Kahn D."/>
            <person name="Robinson-Rechavi M."/>
            <person name="Laudet V."/>
            <person name="Schachter V."/>
            <person name="Quetier F."/>
            <person name="Saurin W."/>
            <person name="Scarpelli C."/>
            <person name="Wincker P."/>
            <person name="Lander E.S."/>
            <person name="Weissenbach J."/>
            <person name="Roest Crollius H."/>
        </authorList>
    </citation>
    <scope>NUCLEOTIDE SEQUENCE [LARGE SCALE GENOMIC DNA]</scope>
</reference>
<protein>
    <submittedName>
        <fullName evidence="2">(spotted green pufferfish) hypothetical protein</fullName>
    </submittedName>
</protein>
<organism evidence="2">
    <name type="scientific">Tetraodon nigroviridis</name>
    <name type="common">Spotted green pufferfish</name>
    <name type="synonym">Chelonodon nigroviridis</name>
    <dbReference type="NCBI Taxonomy" id="99883"/>
    <lineage>
        <taxon>Eukaryota</taxon>
        <taxon>Metazoa</taxon>
        <taxon>Chordata</taxon>
        <taxon>Craniata</taxon>
        <taxon>Vertebrata</taxon>
        <taxon>Euteleostomi</taxon>
        <taxon>Actinopterygii</taxon>
        <taxon>Neopterygii</taxon>
        <taxon>Teleostei</taxon>
        <taxon>Neoteleostei</taxon>
        <taxon>Acanthomorphata</taxon>
        <taxon>Eupercaria</taxon>
        <taxon>Tetraodontiformes</taxon>
        <taxon>Tetradontoidea</taxon>
        <taxon>Tetraodontidae</taxon>
        <taxon>Tetraodon</taxon>
    </lineage>
</organism>
<dbReference type="EMBL" id="CAAE01014541">
    <property type="protein sequence ID" value="CAF97522.1"/>
    <property type="molecule type" value="Genomic_DNA"/>
</dbReference>
<evidence type="ECO:0000313" key="2">
    <source>
        <dbReference type="EMBL" id="CAF97522.1"/>
    </source>
</evidence>
<comment type="caution">
    <text evidence="2">The sequence shown here is derived from an EMBL/GenBank/DDBJ whole genome shotgun (WGS) entry which is preliminary data.</text>
</comment>
<feature type="chain" id="PRO_5004244135" evidence="1">
    <location>
        <begin position="19"/>
        <end position="79"/>
    </location>
</feature>
<sequence>MFSFLTSLQLLLYKYILHIYQCGTKTDIIKPLKYVNSRGLFQTAGFQNAQVPEFKPELGEFSENRLKIDLMNSNPSTGI</sequence>
<gene>
    <name evidence="2" type="ORF">GSTENG00014928001</name>
</gene>
<keyword evidence="1" id="KW-0732">Signal</keyword>
<dbReference type="KEGG" id="tng:GSTEN00014928G001"/>
<accession>Q4SPB0</accession>
<reference evidence="2" key="2">
    <citation type="submission" date="2004-02" db="EMBL/GenBank/DDBJ databases">
        <authorList>
            <consortium name="Genoscope"/>
            <consortium name="Whitehead Institute Centre for Genome Research"/>
        </authorList>
    </citation>
    <scope>NUCLEOTIDE SEQUENCE</scope>
</reference>
<dbReference type="AlphaFoldDB" id="Q4SPB0"/>
<proteinExistence type="predicted"/>
<evidence type="ECO:0000256" key="1">
    <source>
        <dbReference type="SAM" id="SignalP"/>
    </source>
</evidence>
<feature type="signal peptide" evidence="1">
    <location>
        <begin position="1"/>
        <end position="18"/>
    </location>
</feature>
<name>Q4SPB0_TETNG</name>